<dbReference type="AlphaFoldDB" id="A0A7W6IEI2"/>
<dbReference type="Proteomes" id="UP000519439">
    <property type="component" value="Unassembled WGS sequence"/>
</dbReference>
<evidence type="ECO:0000313" key="6">
    <source>
        <dbReference type="Proteomes" id="UP000519439"/>
    </source>
</evidence>
<dbReference type="Pfam" id="PF00196">
    <property type="entry name" value="GerE"/>
    <property type="match status" value="1"/>
</dbReference>
<dbReference type="CDD" id="cd06170">
    <property type="entry name" value="LuxR_C_like"/>
    <property type="match status" value="1"/>
</dbReference>
<feature type="domain" description="HTH luxR-type" evidence="4">
    <location>
        <begin position="294"/>
        <end position="359"/>
    </location>
</feature>
<dbReference type="RefSeq" id="WP_027315458.1">
    <property type="nucleotide sequence ID" value="NZ_JACIDC010000004.1"/>
</dbReference>
<dbReference type="PANTHER" id="PTHR44688">
    <property type="entry name" value="DNA-BINDING TRANSCRIPTIONAL ACTIVATOR DEVR_DOSR"/>
    <property type="match status" value="1"/>
</dbReference>
<evidence type="ECO:0000256" key="1">
    <source>
        <dbReference type="ARBA" id="ARBA00023015"/>
    </source>
</evidence>
<evidence type="ECO:0000256" key="3">
    <source>
        <dbReference type="ARBA" id="ARBA00023163"/>
    </source>
</evidence>
<dbReference type="PANTHER" id="PTHR44688:SF16">
    <property type="entry name" value="DNA-BINDING TRANSCRIPTIONAL ACTIVATOR DEVR_DOSR"/>
    <property type="match status" value="1"/>
</dbReference>
<keyword evidence="3" id="KW-0804">Transcription</keyword>
<evidence type="ECO:0000313" key="5">
    <source>
        <dbReference type="EMBL" id="MBB4039987.1"/>
    </source>
</evidence>
<proteinExistence type="predicted"/>
<dbReference type="PROSITE" id="PS50043">
    <property type="entry name" value="HTH_LUXR_2"/>
    <property type="match status" value="1"/>
</dbReference>
<keyword evidence="2 5" id="KW-0238">DNA-binding</keyword>
<dbReference type="InterPro" id="IPR036388">
    <property type="entry name" value="WH-like_DNA-bd_sf"/>
</dbReference>
<evidence type="ECO:0000259" key="4">
    <source>
        <dbReference type="PROSITE" id="PS50043"/>
    </source>
</evidence>
<dbReference type="SMART" id="SM00421">
    <property type="entry name" value="HTH_LUXR"/>
    <property type="match status" value="1"/>
</dbReference>
<evidence type="ECO:0000256" key="2">
    <source>
        <dbReference type="ARBA" id="ARBA00023125"/>
    </source>
</evidence>
<organism evidence="5 6">
    <name type="scientific">Microvirga flocculans</name>
    <dbReference type="NCBI Taxonomy" id="217168"/>
    <lineage>
        <taxon>Bacteria</taxon>
        <taxon>Pseudomonadati</taxon>
        <taxon>Pseudomonadota</taxon>
        <taxon>Alphaproteobacteria</taxon>
        <taxon>Hyphomicrobiales</taxon>
        <taxon>Methylobacteriaceae</taxon>
        <taxon>Microvirga</taxon>
    </lineage>
</organism>
<reference evidence="5 6" key="1">
    <citation type="submission" date="2020-08" db="EMBL/GenBank/DDBJ databases">
        <title>Genomic Encyclopedia of Type Strains, Phase IV (KMG-IV): sequencing the most valuable type-strain genomes for metagenomic binning, comparative biology and taxonomic classification.</title>
        <authorList>
            <person name="Goeker M."/>
        </authorList>
    </citation>
    <scope>NUCLEOTIDE SEQUENCE [LARGE SCALE GENOMIC DNA]</scope>
    <source>
        <strain evidence="5 6">DSM 15743</strain>
    </source>
</reference>
<dbReference type="Gene3D" id="1.10.10.10">
    <property type="entry name" value="Winged helix-like DNA-binding domain superfamily/Winged helix DNA-binding domain"/>
    <property type="match status" value="1"/>
</dbReference>
<name>A0A7W6IEI2_9HYPH</name>
<dbReference type="GO" id="GO:0003677">
    <property type="term" value="F:DNA binding"/>
    <property type="evidence" value="ECO:0007669"/>
    <property type="project" value="UniProtKB-KW"/>
</dbReference>
<dbReference type="SUPFAM" id="SSF46894">
    <property type="entry name" value="C-terminal effector domain of the bipartite response regulators"/>
    <property type="match status" value="1"/>
</dbReference>
<keyword evidence="6" id="KW-1185">Reference proteome</keyword>
<dbReference type="InterPro" id="IPR000792">
    <property type="entry name" value="Tscrpt_reg_LuxR_C"/>
</dbReference>
<dbReference type="InterPro" id="IPR016032">
    <property type="entry name" value="Sig_transdc_resp-reg_C-effctor"/>
</dbReference>
<comment type="caution">
    <text evidence="5">The sequence shown here is derived from an EMBL/GenBank/DDBJ whole genome shotgun (WGS) entry which is preliminary data.</text>
</comment>
<sequence>MQVTEAFYEAAIVPELWGEALNKACEAWGAEGVILSSYPDCLSGYLHSDSTEEFCGRFVGEGWHKRDIRAVRGLAYVRKGREIVTDLDLFTADELNQLPFYRDFLASLGFRWFAGSLLTEGGGAQVVLSVHRRATRDPFLPGDLAHLKSDLPHIRRAARLASRVHRSYAEGLIGSLDQLNCGAVLIDWLGRVIRMNKTAETYLGDDLHVVLSRLRSPHRENNKNLQELLAVCTQPLIERKETSVTSALLHRANELPLVLQAYPIVRRAADVFQEACGLLLISDPNEDQLLDVTILQKIFQLTPSELRIASALVRGLDTQQIAHEQGIGAETVRYHLKSIFAKTGTRHQAQLVGLLSRFLQPPDRIQGFLQENGSSQPP</sequence>
<accession>A0A7W6IEI2</accession>
<dbReference type="EMBL" id="JACIDC010000004">
    <property type="protein sequence ID" value="MBB4039987.1"/>
    <property type="molecule type" value="Genomic_DNA"/>
</dbReference>
<protein>
    <submittedName>
        <fullName evidence="5">DNA-binding CsgD family transcriptional regulator</fullName>
    </submittedName>
</protein>
<dbReference type="GO" id="GO:0006355">
    <property type="term" value="P:regulation of DNA-templated transcription"/>
    <property type="evidence" value="ECO:0007669"/>
    <property type="project" value="InterPro"/>
</dbReference>
<dbReference type="PRINTS" id="PR00038">
    <property type="entry name" value="HTHLUXR"/>
</dbReference>
<keyword evidence="1" id="KW-0805">Transcription regulation</keyword>
<gene>
    <name evidence="5" type="ORF">GGR34_001634</name>
</gene>